<evidence type="ECO:0000313" key="2">
    <source>
        <dbReference type="EMBL" id="KMO80513.1"/>
    </source>
</evidence>
<dbReference type="EC" id="1.1.1.328" evidence="2"/>
<sequence>MSKLSHYQGAAAKVFDNQQHSDAGVVLAAGAGTRFGMPKVLADSGEWLVSAVAALREGGCAEVVVVLGAAVDGVTIPQSASAVVAADWADGLSASVRAGVLALEDEGVEFAVFLPVDTPDVNAAAVRRVLAAARSAGLARASYAGRPGHPVVIARRHWAALLDTLAGDEGAGPFLRSRDDVVMVDCADLCSGADIDSR</sequence>
<dbReference type="GO" id="GO:0016491">
    <property type="term" value="F:oxidoreductase activity"/>
    <property type="evidence" value="ECO:0007669"/>
    <property type="project" value="UniProtKB-KW"/>
</dbReference>
<name>A0A0J6WEV6_9MYCO</name>
<dbReference type="PANTHER" id="PTHR43777">
    <property type="entry name" value="MOLYBDENUM COFACTOR CYTIDYLYLTRANSFERASE"/>
    <property type="match status" value="1"/>
</dbReference>
<protein>
    <submittedName>
        <fullName evidence="2">Nicotine blue oxidoreductase</fullName>
        <ecNumber evidence="2">1.1.1.328</ecNumber>
    </submittedName>
</protein>
<organism evidence="2 3">
    <name type="scientific">Mycolicibacterium obuense</name>
    <dbReference type="NCBI Taxonomy" id="1807"/>
    <lineage>
        <taxon>Bacteria</taxon>
        <taxon>Bacillati</taxon>
        <taxon>Actinomycetota</taxon>
        <taxon>Actinomycetes</taxon>
        <taxon>Mycobacteriales</taxon>
        <taxon>Mycobacteriaceae</taxon>
        <taxon>Mycolicibacterium</taxon>
    </lineage>
</organism>
<dbReference type="PANTHER" id="PTHR43777:SF1">
    <property type="entry name" value="MOLYBDENUM COFACTOR CYTIDYLYLTRANSFERASE"/>
    <property type="match status" value="1"/>
</dbReference>
<dbReference type="SUPFAM" id="SSF53448">
    <property type="entry name" value="Nucleotide-diphospho-sugar transferases"/>
    <property type="match status" value="1"/>
</dbReference>
<comment type="caution">
    <text evidence="2">The sequence shown here is derived from an EMBL/GenBank/DDBJ whole genome shotgun (WGS) entry which is preliminary data.</text>
</comment>
<accession>A0A0J6WEV6</accession>
<dbReference type="PATRIC" id="fig|1807.14.peg.980"/>
<proteinExistence type="predicted"/>
<reference evidence="2 3" key="1">
    <citation type="journal article" date="2015" name="Genome Biol. Evol.">
        <title>Characterization of Three Mycobacterium spp. with Potential Use in Bioremediation by Genome Sequencing and Comparative Genomics.</title>
        <authorList>
            <person name="Das S."/>
            <person name="Pettersson B.M."/>
            <person name="Behra P.R."/>
            <person name="Ramesh M."/>
            <person name="Dasgupta S."/>
            <person name="Bhattacharya A."/>
            <person name="Kirsebom L.A."/>
        </authorList>
    </citation>
    <scope>NUCLEOTIDE SEQUENCE [LARGE SCALE GENOMIC DNA]</scope>
    <source>
        <strain evidence="2 3">DSM 44075</strain>
    </source>
</reference>
<gene>
    <name evidence="2" type="primary">nboR</name>
    <name evidence="2" type="ORF">MOBUDSM44075_00977</name>
</gene>
<dbReference type="AlphaFoldDB" id="A0A0J6WEV6"/>
<dbReference type="CDD" id="cd04182">
    <property type="entry name" value="GT_2_like_f"/>
    <property type="match status" value="1"/>
</dbReference>
<dbReference type="Gene3D" id="3.90.550.10">
    <property type="entry name" value="Spore Coat Polysaccharide Biosynthesis Protein SpsA, Chain A"/>
    <property type="match status" value="1"/>
</dbReference>
<dbReference type="EMBL" id="JYNU01000005">
    <property type="protein sequence ID" value="KMO80513.1"/>
    <property type="molecule type" value="Genomic_DNA"/>
</dbReference>
<evidence type="ECO:0000259" key="1">
    <source>
        <dbReference type="Pfam" id="PF12804"/>
    </source>
</evidence>
<feature type="domain" description="MobA-like NTP transferase" evidence="1">
    <location>
        <begin position="24"/>
        <end position="180"/>
    </location>
</feature>
<dbReference type="GO" id="GO:0016779">
    <property type="term" value="F:nucleotidyltransferase activity"/>
    <property type="evidence" value="ECO:0007669"/>
    <property type="project" value="UniProtKB-ARBA"/>
</dbReference>
<dbReference type="RefSeq" id="WP_082163937.1">
    <property type="nucleotide sequence ID" value="NZ_JYNU01000005.1"/>
</dbReference>
<dbReference type="InterPro" id="IPR029044">
    <property type="entry name" value="Nucleotide-diphossugar_trans"/>
</dbReference>
<dbReference type="InterPro" id="IPR025877">
    <property type="entry name" value="MobA-like_NTP_Trfase"/>
</dbReference>
<dbReference type="Proteomes" id="UP000036313">
    <property type="component" value="Unassembled WGS sequence"/>
</dbReference>
<dbReference type="Pfam" id="PF12804">
    <property type="entry name" value="NTP_transf_3"/>
    <property type="match status" value="1"/>
</dbReference>
<evidence type="ECO:0000313" key="3">
    <source>
        <dbReference type="Proteomes" id="UP000036313"/>
    </source>
</evidence>
<keyword evidence="2" id="KW-0560">Oxidoreductase</keyword>